<dbReference type="GO" id="GO:0003677">
    <property type="term" value="F:DNA binding"/>
    <property type="evidence" value="ECO:0007669"/>
    <property type="project" value="InterPro"/>
</dbReference>
<evidence type="ECO:0000256" key="2">
    <source>
        <dbReference type="ARBA" id="ARBA00023015"/>
    </source>
</evidence>
<dbReference type="Gene3D" id="3.30.450.40">
    <property type="match status" value="1"/>
</dbReference>
<keyword evidence="1" id="KW-0678">Repressor</keyword>
<dbReference type="InterPro" id="IPR029016">
    <property type="entry name" value="GAF-like_dom_sf"/>
</dbReference>
<keyword evidence="2" id="KW-0805">Transcription regulation</keyword>
<organism evidence="6 7">
    <name type="scientific">Candidatus Dojkabacteria bacterium</name>
    <dbReference type="NCBI Taxonomy" id="2099670"/>
    <lineage>
        <taxon>Bacteria</taxon>
        <taxon>Candidatus Dojkabacteria</taxon>
    </lineage>
</organism>
<sequence>MTPRQVKLLHAIIDDFINNATAVGSLSLTHRYNLGVSPATIRNEMSDLVEQGYLEKPHSSSGRIPTNMAYRYFIREILDELDDLEHTLTANIYEELFQHRFDFDDLIYQALDHLSTQTKNTAIVLLENRIYYSGLSYLVDNPEFSDSRSLSLLLTILENKPLLNKIFNRAKSKNSVKIMIGEDSGIDGLDDIAFVFSDINLHGNKKGYLAVLGPTRLNYPKVIPLVDFFSHSLNQVISGW</sequence>
<dbReference type="EMBL" id="JAGQLL010000006">
    <property type="protein sequence ID" value="MCA9379659.1"/>
    <property type="molecule type" value="Genomic_DNA"/>
</dbReference>
<dbReference type="InterPro" id="IPR002571">
    <property type="entry name" value="HrcA"/>
</dbReference>
<name>A0A955I856_9BACT</name>
<feature type="domain" description="Heat-inducible transcription repressor HrcA C-terminal" evidence="5">
    <location>
        <begin position="88"/>
        <end position="223"/>
    </location>
</feature>
<dbReference type="PANTHER" id="PTHR34824:SF1">
    <property type="entry name" value="HEAT-INDUCIBLE TRANSCRIPTION REPRESSOR HRCA"/>
    <property type="match status" value="1"/>
</dbReference>
<dbReference type="InterPro" id="IPR021153">
    <property type="entry name" value="HrcA_C"/>
</dbReference>
<evidence type="ECO:0000256" key="3">
    <source>
        <dbReference type="ARBA" id="ARBA00023016"/>
    </source>
</evidence>
<dbReference type="SUPFAM" id="SSF55781">
    <property type="entry name" value="GAF domain-like"/>
    <property type="match status" value="1"/>
</dbReference>
<evidence type="ECO:0000313" key="6">
    <source>
        <dbReference type="EMBL" id="MCA9379659.1"/>
    </source>
</evidence>
<dbReference type="Proteomes" id="UP000745577">
    <property type="component" value="Unassembled WGS sequence"/>
</dbReference>
<proteinExistence type="predicted"/>
<comment type="caution">
    <text evidence="6">The sequence shown here is derived from an EMBL/GenBank/DDBJ whole genome shotgun (WGS) entry which is preliminary data.</text>
</comment>
<evidence type="ECO:0000259" key="5">
    <source>
        <dbReference type="Pfam" id="PF01628"/>
    </source>
</evidence>
<gene>
    <name evidence="6" type="ORF">KC675_00610</name>
</gene>
<reference evidence="6" key="1">
    <citation type="submission" date="2020-04" db="EMBL/GenBank/DDBJ databases">
        <authorList>
            <person name="Zhang T."/>
        </authorList>
    </citation>
    <scope>NUCLEOTIDE SEQUENCE</scope>
    <source>
        <strain evidence="6">HKST-UBA15</strain>
    </source>
</reference>
<protein>
    <recommendedName>
        <fullName evidence="5">Heat-inducible transcription repressor HrcA C-terminal domain-containing protein</fullName>
    </recommendedName>
</protein>
<evidence type="ECO:0000313" key="7">
    <source>
        <dbReference type="Proteomes" id="UP000745577"/>
    </source>
</evidence>
<dbReference type="PANTHER" id="PTHR34824">
    <property type="entry name" value="HEAT-INDUCIBLE TRANSCRIPTION REPRESSOR HRCA"/>
    <property type="match status" value="1"/>
</dbReference>
<dbReference type="AlphaFoldDB" id="A0A955I856"/>
<evidence type="ECO:0000256" key="4">
    <source>
        <dbReference type="ARBA" id="ARBA00023163"/>
    </source>
</evidence>
<dbReference type="Pfam" id="PF01628">
    <property type="entry name" value="HrcA"/>
    <property type="match status" value="1"/>
</dbReference>
<keyword evidence="4" id="KW-0804">Transcription</keyword>
<dbReference type="Gene3D" id="1.10.10.10">
    <property type="entry name" value="Winged helix-like DNA-binding domain superfamily/Winged helix DNA-binding domain"/>
    <property type="match status" value="1"/>
</dbReference>
<evidence type="ECO:0000256" key="1">
    <source>
        <dbReference type="ARBA" id="ARBA00022491"/>
    </source>
</evidence>
<dbReference type="SUPFAM" id="SSF46785">
    <property type="entry name" value="Winged helix' DNA-binding domain"/>
    <property type="match status" value="1"/>
</dbReference>
<dbReference type="InterPro" id="IPR036390">
    <property type="entry name" value="WH_DNA-bd_sf"/>
</dbReference>
<dbReference type="GO" id="GO:0045892">
    <property type="term" value="P:negative regulation of DNA-templated transcription"/>
    <property type="evidence" value="ECO:0007669"/>
    <property type="project" value="TreeGrafter"/>
</dbReference>
<accession>A0A955I856</accession>
<keyword evidence="3" id="KW-0346">Stress response</keyword>
<reference evidence="6" key="2">
    <citation type="journal article" date="2021" name="Microbiome">
        <title>Successional dynamics and alternative stable states in a saline activated sludge microbial community over 9 years.</title>
        <authorList>
            <person name="Wang Y."/>
            <person name="Ye J."/>
            <person name="Ju F."/>
            <person name="Liu L."/>
            <person name="Boyd J.A."/>
            <person name="Deng Y."/>
            <person name="Parks D.H."/>
            <person name="Jiang X."/>
            <person name="Yin X."/>
            <person name="Woodcroft B.J."/>
            <person name="Tyson G.W."/>
            <person name="Hugenholtz P."/>
            <person name="Polz M.F."/>
            <person name="Zhang T."/>
        </authorList>
    </citation>
    <scope>NUCLEOTIDE SEQUENCE</scope>
    <source>
        <strain evidence="6">HKST-UBA15</strain>
    </source>
</reference>
<dbReference type="InterPro" id="IPR036388">
    <property type="entry name" value="WH-like_DNA-bd_sf"/>
</dbReference>